<dbReference type="Pfam" id="PF03982">
    <property type="entry name" value="DAGAT"/>
    <property type="match status" value="1"/>
</dbReference>
<feature type="transmembrane region" description="Helical" evidence="11">
    <location>
        <begin position="97"/>
        <end position="120"/>
    </location>
</feature>
<dbReference type="AlphaFoldDB" id="A0A1S6KM83"/>
<evidence type="ECO:0000256" key="4">
    <source>
        <dbReference type="ARBA" id="ARBA00022679"/>
    </source>
</evidence>
<evidence type="ECO:0000256" key="1">
    <source>
        <dbReference type="ARBA" id="ARBA00004477"/>
    </source>
</evidence>
<sequence>MYPIKLCFLFILTIPPYAHVRTRTPHRRGTTSKMAKANFPPSARYVNMTQVYATGAHNMPDEDRLKVMNGLSKPLTEAKPGDLGFGDVESMTFCEEFVAIMFLLIIVGSMLWIPIAVLGFALYVRSAMAWVVMLIVFFTLSLHPVPRIHDMVHSPLNHFIFKYFSLKMASDAPLDSAGRYIFVAPPHGVLPMGNLMTVHAMKACGGLEFRGLTTDVALRLPLFRHYLGAIGTIAATRHVAKQYLDKGWSIGISSGGVAEIFEVNNKDEVVLMKERKGFVKLALRTGTPLVACYIFGNTKLLSAWYDDGGVLEGLSRYLKCGVLPLWGRFGLPLMHRHPVLGAMAKPIVVPKVEGEPTQEMIDEYHSLFCQTLVDLFDRYKTLYGWPDKKLLIK</sequence>
<keyword evidence="6 11" id="KW-0256">Endoplasmic reticulum</keyword>
<evidence type="ECO:0000256" key="9">
    <source>
        <dbReference type="ARBA" id="ARBA00023136"/>
    </source>
</evidence>
<evidence type="ECO:0000256" key="10">
    <source>
        <dbReference type="ARBA" id="ARBA00023315"/>
    </source>
</evidence>
<evidence type="ECO:0000256" key="7">
    <source>
        <dbReference type="ARBA" id="ARBA00022989"/>
    </source>
</evidence>
<dbReference type="GO" id="GO:0004144">
    <property type="term" value="F:diacylglycerol O-acyltransferase activity"/>
    <property type="evidence" value="ECO:0007669"/>
    <property type="project" value="TreeGrafter"/>
</dbReference>
<keyword evidence="9 11" id="KW-0472">Membrane</keyword>
<dbReference type="PANTHER" id="PTHR12317:SF63">
    <property type="entry name" value="DIACYLGLYCEROL O-ACYLTRANSFERASE 2"/>
    <property type="match status" value="1"/>
</dbReference>
<evidence type="ECO:0000256" key="6">
    <source>
        <dbReference type="ARBA" id="ARBA00022824"/>
    </source>
</evidence>
<keyword evidence="5 11" id="KW-0812">Transmembrane</keyword>
<keyword evidence="4 11" id="KW-0808">Transferase</keyword>
<evidence type="ECO:0000256" key="3">
    <source>
        <dbReference type="ARBA" id="ARBA00022516"/>
    </source>
</evidence>
<accession>A0A1S6KM83</accession>
<evidence type="ECO:0000256" key="2">
    <source>
        <dbReference type="ARBA" id="ARBA00005420"/>
    </source>
</evidence>
<gene>
    <name evidence="13" type="primary">DGTT1</name>
</gene>
<comment type="similarity">
    <text evidence="2 11">Belongs to the diacylglycerol acyltransferase family.</text>
</comment>
<evidence type="ECO:0000256" key="8">
    <source>
        <dbReference type="ARBA" id="ARBA00023098"/>
    </source>
</evidence>
<feature type="chain" id="PRO_5012255661" description="Acyltransferase" evidence="12">
    <location>
        <begin position="21"/>
        <end position="393"/>
    </location>
</feature>
<dbReference type="GO" id="GO:0019432">
    <property type="term" value="P:triglyceride biosynthetic process"/>
    <property type="evidence" value="ECO:0007669"/>
    <property type="project" value="TreeGrafter"/>
</dbReference>
<name>A0A1S6KM83_9STRA</name>
<dbReference type="EC" id="2.3.1.-" evidence="11"/>
<evidence type="ECO:0000256" key="12">
    <source>
        <dbReference type="SAM" id="SignalP"/>
    </source>
</evidence>
<evidence type="ECO:0000256" key="11">
    <source>
        <dbReference type="RuleBase" id="RU367023"/>
    </source>
</evidence>
<reference evidence="13" key="1">
    <citation type="journal article" date="2017" name="Biotechnol. Biofuels">
        <title>Nannochloropsis, a rich source of diacylglycerol acyltransferases for engineering of triacylglycerol content in different hosts.</title>
        <authorList>
            <person name="Zienkiewicz K."/>
            <person name="Zienkiewicz A."/>
            <person name="Poliner E."/>
            <person name="Du Z.Y."/>
            <person name="Vollheyde K."/>
            <person name="Herrfurth C."/>
            <person name="Marmon S."/>
            <person name="Farre E.M."/>
            <person name="Feussner I."/>
            <person name="Benning C."/>
        </authorList>
    </citation>
    <scope>NUCLEOTIDE SEQUENCE</scope>
    <source>
        <strain evidence="13">CCMP1779</strain>
    </source>
</reference>
<keyword evidence="12" id="KW-0732">Signal</keyword>
<comment type="subcellular location">
    <subcellularLocation>
        <location evidence="1 11">Endoplasmic reticulum membrane</location>
        <topology evidence="1 11">Multi-pass membrane protein</topology>
    </subcellularLocation>
</comment>
<feature type="signal peptide" evidence="12">
    <location>
        <begin position="1"/>
        <end position="20"/>
    </location>
</feature>
<dbReference type="InterPro" id="IPR007130">
    <property type="entry name" value="DAGAT"/>
</dbReference>
<evidence type="ECO:0000313" key="13">
    <source>
        <dbReference type="EMBL" id="AQT19705.1"/>
    </source>
</evidence>
<organism evidence="13">
    <name type="scientific">Nannochloropsis oceanica</name>
    <dbReference type="NCBI Taxonomy" id="145522"/>
    <lineage>
        <taxon>Eukaryota</taxon>
        <taxon>Sar</taxon>
        <taxon>Stramenopiles</taxon>
        <taxon>Ochrophyta</taxon>
        <taxon>Eustigmatophyceae</taxon>
        <taxon>Eustigmatales</taxon>
        <taxon>Monodopsidaceae</taxon>
        <taxon>Nannochloropsis</taxon>
    </lineage>
</organism>
<keyword evidence="3" id="KW-0444">Lipid biosynthesis</keyword>
<protein>
    <recommendedName>
        <fullName evidence="11">Acyltransferase</fullName>
        <ecNumber evidence="11">2.3.1.-</ecNumber>
    </recommendedName>
</protein>
<evidence type="ECO:0000256" key="5">
    <source>
        <dbReference type="ARBA" id="ARBA00022692"/>
    </source>
</evidence>
<dbReference type="EMBL" id="KY273668">
    <property type="protein sequence ID" value="AQT19705.1"/>
    <property type="molecule type" value="mRNA"/>
</dbReference>
<dbReference type="GO" id="GO:0005789">
    <property type="term" value="C:endoplasmic reticulum membrane"/>
    <property type="evidence" value="ECO:0007669"/>
    <property type="project" value="UniProtKB-SubCell"/>
</dbReference>
<feature type="transmembrane region" description="Helical" evidence="11">
    <location>
        <begin position="127"/>
        <end position="145"/>
    </location>
</feature>
<keyword evidence="7 11" id="KW-1133">Transmembrane helix</keyword>
<keyword evidence="8" id="KW-0443">Lipid metabolism</keyword>
<dbReference type="PANTHER" id="PTHR12317">
    <property type="entry name" value="DIACYLGLYCEROL O-ACYLTRANSFERASE"/>
    <property type="match status" value="1"/>
</dbReference>
<proteinExistence type="evidence at transcript level"/>
<keyword evidence="10 13" id="KW-0012">Acyltransferase</keyword>